<feature type="chain" id="PRO_5026941411" evidence="3">
    <location>
        <begin position="22"/>
        <end position="638"/>
    </location>
</feature>
<evidence type="ECO:0000313" key="4">
    <source>
        <dbReference type="Proteomes" id="UP000504635"/>
    </source>
</evidence>
<dbReference type="AlphaFoldDB" id="A0A6J2X505"/>
<keyword evidence="3" id="KW-0732">Signal</keyword>
<dbReference type="PANTHER" id="PTHR37687:SF1">
    <property type="entry name" value="AGAP006772-PA"/>
    <property type="match status" value="1"/>
</dbReference>
<feature type="region of interest" description="Disordered" evidence="2">
    <location>
        <begin position="227"/>
        <end position="298"/>
    </location>
</feature>
<keyword evidence="1" id="KW-0175">Coiled coil</keyword>
<dbReference type="GeneID" id="115875044"/>
<organism evidence="4 5">
    <name type="scientific">Sitophilus oryzae</name>
    <name type="common">Rice weevil</name>
    <name type="synonym">Curculio oryzae</name>
    <dbReference type="NCBI Taxonomy" id="7048"/>
    <lineage>
        <taxon>Eukaryota</taxon>
        <taxon>Metazoa</taxon>
        <taxon>Ecdysozoa</taxon>
        <taxon>Arthropoda</taxon>
        <taxon>Hexapoda</taxon>
        <taxon>Insecta</taxon>
        <taxon>Pterygota</taxon>
        <taxon>Neoptera</taxon>
        <taxon>Endopterygota</taxon>
        <taxon>Coleoptera</taxon>
        <taxon>Polyphaga</taxon>
        <taxon>Cucujiformia</taxon>
        <taxon>Curculionidae</taxon>
        <taxon>Dryophthorinae</taxon>
        <taxon>Sitophilus</taxon>
    </lineage>
</organism>
<keyword evidence="4" id="KW-1185">Reference proteome</keyword>
<dbReference type="RefSeq" id="XP_030746242.1">
    <property type="nucleotide sequence ID" value="XM_030890382.1"/>
</dbReference>
<feature type="compositionally biased region" description="Polar residues" evidence="2">
    <location>
        <begin position="267"/>
        <end position="287"/>
    </location>
</feature>
<protein>
    <submittedName>
        <fullName evidence="5">Uncharacterized protein LOC115875044</fullName>
    </submittedName>
</protein>
<evidence type="ECO:0000313" key="5">
    <source>
        <dbReference type="RefSeq" id="XP_030746242.1"/>
    </source>
</evidence>
<accession>A0A6J2X505</accession>
<gene>
    <name evidence="5" type="primary">LOC115875044</name>
</gene>
<evidence type="ECO:0000256" key="1">
    <source>
        <dbReference type="SAM" id="Coils"/>
    </source>
</evidence>
<evidence type="ECO:0000256" key="3">
    <source>
        <dbReference type="SAM" id="SignalP"/>
    </source>
</evidence>
<feature type="signal peptide" evidence="3">
    <location>
        <begin position="1"/>
        <end position="21"/>
    </location>
</feature>
<feature type="coiled-coil region" evidence="1">
    <location>
        <begin position="442"/>
        <end position="469"/>
    </location>
</feature>
<sequence length="638" mass="74104">MAPLLAMFFVALSFLGDVALGQSDLQSALAALDRRQKELAGYDDQQFNFSPYDQPDDLAFLNNAADNRMFDRDYLDEDGFEPLNKRLTTSFRERLEEDRKKQMEEFAKNLITNLETSGMPGVSDENYLRDLWERYYGNDFNNYGNEVAKRVYYYPTYGIENVGLRKRNRYYDVDEEPIYSIHHHVPREDIPEDWVNYLKDRRYLVKPYPPSHRPFAKNKRFAIAKRSNVNNHGEQKRSVKKQTDPKVQKDLSNIFNGEPKTTEKDTPGSSTTQKPDNTKQYQETPSKTIEKKDSPKKEINKEVYAPVAPQNKKLLQIKKKSIDWSDYFGLDRRKKSENSGLDKEWLSERYHKAIAVTAKKRNAELPLQSFRNHDNPPLEKENARKTEEQKINEMDSKLEKLEDEIVEDALKYTGAHQDDVDSKEVQQIKNNIISRLAQAYNIEKMRNALEEYKIEIEKAKKEVEKNKESDGFFDDYILEEKRLSVPRKEAVDISRENVEGDNNIKCTNSEDCHEQNYKTPSDIIENHLANLDQCPAIQRACNDVASIIGHYGHVFEAACNIHQMCLLCSNNSWFSPTRQCNVLFLSKAYELCLGKEECKKEARRSVGYLLDINRSLQAQSALNDECELHCPDTDIVSN</sequence>
<reference evidence="5" key="1">
    <citation type="submission" date="2025-08" db="UniProtKB">
        <authorList>
            <consortium name="RefSeq"/>
        </authorList>
    </citation>
    <scope>IDENTIFICATION</scope>
    <source>
        <tissue evidence="5">Gonads</tissue>
    </source>
</reference>
<name>A0A6J2X505_SITOR</name>
<dbReference type="Proteomes" id="UP000504635">
    <property type="component" value="Unplaced"/>
</dbReference>
<feature type="compositionally biased region" description="Basic and acidic residues" evidence="2">
    <location>
        <begin position="233"/>
        <end position="249"/>
    </location>
</feature>
<dbReference type="PANTHER" id="PTHR37687">
    <property type="entry name" value="AGAP006772-PA"/>
    <property type="match status" value="1"/>
</dbReference>
<dbReference type="OrthoDB" id="6138985at2759"/>
<feature type="region of interest" description="Disordered" evidence="2">
    <location>
        <begin position="368"/>
        <end position="389"/>
    </location>
</feature>
<dbReference type="KEGG" id="soy:115875044"/>
<dbReference type="InterPro" id="IPR038875">
    <property type="entry name" value="PLA2_conodipine-like"/>
</dbReference>
<proteinExistence type="predicted"/>
<evidence type="ECO:0000256" key="2">
    <source>
        <dbReference type="SAM" id="MobiDB-lite"/>
    </source>
</evidence>
<feature type="compositionally biased region" description="Basic and acidic residues" evidence="2">
    <location>
        <begin position="288"/>
        <end position="298"/>
    </location>
</feature>
<dbReference type="InParanoid" id="A0A6J2X505"/>
<feature type="compositionally biased region" description="Basic and acidic residues" evidence="2">
    <location>
        <begin position="371"/>
        <end position="389"/>
    </location>
</feature>